<evidence type="ECO:0000256" key="1">
    <source>
        <dbReference type="SAM" id="MobiDB-lite"/>
    </source>
</evidence>
<accession>A0A0P0WC63</accession>
<proteinExistence type="predicted"/>
<dbReference type="InParanoid" id="A0A0P0WC63"/>
<dbReference type="AlphaFoldDB" id="A0A0P0WC63"/>
<dbReference type="Proteomes" id="UP000059680">
    <property type="component" value="Chromosome 4"/>
</dbReference>
<dbReference type="PaxDb" id="39947-A0A0P0WC63"/>
<reference evidence="2 3" key="3">
    <citation type="journal article" date="2013" name="Rice">
        <title>Improvement of the Oryza sativa Nipponbare reference genome using next generation sequence and optical map data.</title>
        <authorList>
            <person name="Kawahara Y."/>
            <person name="de la Bastide M."/>
            <person name="Hamilton J.P."/>
            <person name="Kanamori H."/>
            <person name="McCombie W.R."/>
            <person name="Ouyang S."/>
            <person name="Schwartz D.C."/>
            <person name="Tanaka T."/>
            <person name="Wu J."/>
            <person name="Zhou S."/>
            <person name="Childs K.L."/>
            <person name="Davidson R.M."/>
            <person name="Lin H."/>
            <person name="Quesada-Ocampo L."/>
            <person name="Vaillancourt B."/>
            <person name="Sakai H."/>
            <person name="Lee S.S."/>
            <person name="Kim J."/>
            <person name="Numa H."/>
            <person name="Itoh T."/>
            <person name="Buell C.R."/>
            <person name="Matsumoto T."/>
        </authorList>
    </citation>
    <scope>NUCLEOTIDE SEQUENCE [LARGE SCALE GENOMIC DNA]</scope>
    <source>
        <strain evidence="3">cv. Nipponbare</strain>
    </source>
</reference>
<name>A0A0P0WC63_ORYSJ</name>
<sequence length="86" mass="9758">MTGARRRRRRPDPAPASRDSTLPWPDLGWDGDDDTRAAQRRRQLRSEGRAAGQTVARLPDGGWRRGLPGRRRLRLKVARLRCVGCS</sequence>
<keyword evidence="3" id="KW-1185">Reference proteome</keyword>
<gene>
    <name evidence="2" type="ordered locus">Os04g0503000</name>
    <name evidence="2" type="ORF">OSNPB_040503000</name>
</gene>
<reference evidence="2 3" key="2">
    <citation type="journal article" date="2013" name="Plant Cell Physiol.">
        <title>Rice Annotation Project Database (RAP-DB): an integrative and interactive database for rice genomics.</title>
        <authorList>
            <person name="Sakai H."/>
            <person name="Lee S.S."/>
            <person name="Tanaka T."/>
            <person name="Numa H."/>
            <person name="Kim J."/>
            <person name="Kawahara Y."/>
            <person name="Wakimoto H."/>
            <person name="Yang C.C."/>
            <person name="Iwamoto M."/>
            <person name="Abe T."/>
            <person name="Yamada Y."/>
            <person name="Muto A."/>
            <person name="Inokuchi H."/>
            <person name="Ikemura T."/>
            <person name="Matsumoto T."/>
            <person name="Sasaki T."/>
            <person name="Itoh T."/>
        </authorList>
    </citation>
    <scope>NUCLEOTIDE SEQUENCE [LARGE SCALE GENOMIC DNA]</scope>
    <source>
        <strain evidence="3">cv. Nipponbare</strain>
    </source>
</reference>
<protein>
    <submittedName>
        <fullName evidence="2">Os04g0503000 protein</fullName>
    </submittedName>
</protein>
<feature type="region of interest" description="Disordered" evidence="1">
    <location>
        <begin position="1"/>
        <end position="67"/>
    </location>
</feature>
<feature type="compositionally biased region" description="Basic residues" evidence="1">
    <location>
        <begin position="1"/>
        <end position="10"/>
    </location>
</feature>
<evidence type="ECO:0000313" key="2">
    <source>
        <dbReference type="EMBL" id="BAS89950.1"/>
    </source>
</evidence>
<feature type="compositionally biased region" description="Low complexity" evidence="1">
    <location>
        <begin position="15"/>
        <end position="28"/>
    </location>
</feature>
<evidence type="ECO:0000313" key="3">
    <source>
        <dbReference type="Proteomes" id="UP000059680"/>
    </source>
</evidence>
<dbReference type="EMBL" id="AP014960">
    <property type="protein sequence ID" value="BAS89950.1"/>
    <property type="molecule type" value="Genomic_DNA"/>
</dbReference>
<organism evidence="2 3">
    <name type="scientific">Oryza sativa subsp. japonica</name>
    <name type="common">Rice</name>
    <dbReference type="NCBI Taxonomy" id="39947"/>
    <lineage>
        <taxon>Eukaryota</taxon>
        <taxon>Viridiplantae</taxon>
        <taxon>Streptophyta</taxon>
        <taxon>Embryophyta</taxon>
        <taxon>Tracheophyta</taxon>
        <taxon>Spermatophyta</taxon>
        <taxon>Magnoliopsida</taxon>
        <taxon>Liliopsida</taxon>
        <taxon>Poales</taxon>
        <taxon>Poaceae</taxon>
        <taxon>BOP clade</taxon>
        <taxon>Oryzoideae</taxon>
        <taxon>Oryzeae</taxon>
        <taxon>Oryzinae</taxon>
        <taxon>Oryza</taxon>
        <taxon>Oryza sativa</taxon>
    </lineage>
</organism>
<reference evidence="3" key="1">
    <citation type="journal article" date="2005" name="Nature">
        <title>The map-based sequence of the rice genome.</title>
        <authorList>
            <consortium name="International rice genome sequencing project (IRGSP)"/>
            <person name="Matsumoto T."/>
            <person name="Wu J."/>
            <person name="Kanamori H."/>
            <person name="Katayose Y."/>
            <person name="Fujisawa M."/>
            <person name="Namiki N."/>
            <person name="Mizuno H."/>
            <person name="Yamamoto K."/>
            <person name="Antonio B.A."/>
            <person name="Baba T."/>
            <person name="Sakata K."/>
            <person name="Nagamura Y."/>
            <person name="Aoki H."/>
            <person name="Arikawa K."/>
            <person name="Arita K."/>
            <person name="Bito T."/>
            <person name="Chiden Y."/>
            <person name="Fujitsuka N."/>
            <person name="Fukunaka R."/>
            <person name="Hamada M."/>
            <person name="Harada C."/>
            <person name="Hayashi A."/>
            <person name="Hijishita S."/>
            <person name="Honda M."/>
            <person name="Hosokawa S."/>
            <person name="Ichikawa Y."/>
            <person name="Idonuma A."/>
            <person name="Iijima M."/>
            <person name="Ikeda M."/>
            <person name="Ikeno M."/>
            <person name="Ito K."/>
            <person name="Ito S."/>
            <person name="Ito T."/>
            <person name="Ito Y."/>
            <person name="Ito Y."/>
            <person name="Iwabuchi A."/>
            <person name="Kamiya K."/>
            <person name="Karasawa W."/>
            <person name="Kurita K."/>
            <person name="Katagiri S."/>
            <person name="Kikuta A."/>
            <person name="Kobayashi H."/>
            <person name="Kobayashi N."/>
            <person name="Machita K."/>
            <person name="Maehara T."/>
            <person name="Masukawa M."/>
            <person name="Mizubayashi T."/>
            <person name="Mukai Y."/>
            <person name="Nagasaki H."/>
            <person name="Nagata Y."/>
            <person name="Naito S."/>
            <person name="Nakashima M."/>
            <person name="Nakama Y."/>
            <person name="Nakamichi Y."/>
            <person name="Nakamura M."/>
            <person name="Meguro A."/>
            <person name="Negishi M."/>
            <person name="Ohta I."/>
            <person name="Ohta T."/>
            <person name="Okamoto M."/>
            <person name="Ono N."/>
            <person name="Saji S."/>
            <person name="Sakaguchi M."/>
            <person name="Sakai K."/>
            <person name="Shibata M."/>
            <person name="Shimokawa T."/>
            <person name="Song J."/>
            <person name="Takazaki Y."/>
            <person name="Terasawa K."/>
            <person name="Tsugane M."/>
            <person name="Tsuji K."/>
            <person name="Ueda S."/>
            <person name="Waki K."/>
            <person name="Yamagata H."/>
            <person name="Yamamoto M."/>
            <person name="Yamamoto S."/>
            <person name="Yamane H."/>
            <person name="Yoshiki S."/>
            <person name="Yoshihara R."/>
            <person name="Yukawa K."/>
            <person name="Zhong H."/>
            <person name="Yano M."/>
            <person name="Yuan Q."/>
            <person name="Ouyang S."/>
            <person name="Liu J."/>
            <person name="Jones K.M."/>
            <person name="Gansberger K."/>
            <person name="Moffat K."/>
            <person name="Hill J."/>
            <person name="Bera J."/>
            <person name="Fadrosh D."/>
            <person name="Jin S."/>
            <person name="Johri S."/>
            <person name="Kim M."/>
            <person name="Overton L."/>
            <person name="Reardon M."/>
            <person name="Tsitrin T."/>
            <person name="Vuong H."/>
            <person name="Weaver B."/>
            <person name="Ciecko A."/>
            <person name="Tallon L."/>
            <person name="Jackson J."/>
            <person name="Pai G."/>
            <person name="Aken S.V."/>
            <person name="Utterback T."/>
            <person name="Reidmuller S."/>
            <person name="Feldblyum T."/>
            <person name="Hsiao J."/>
            <person name="Zismann V."/>
            <person name="Iobst S."/>
            <person name="de Vazeille A.R."/>
            <person name="Buell C.R."/>
            <person name="Ying K."/>
            <person name="Li Y."/>
            <person name="Lu T."/>
            <person name="Huang Y."/>
            <person name="Zhao Q."/>
            <person name="Feng Q."/>
            <person name="Zhang L."/>
            <person name="Zhu J."/>
            <person name="Weng Q."/>
            <person name="Mu J."/>
            <person name="Lu Y."/>
            <person name="Fan D."/>
            <person name="Liu Y."/>
            <person name="Guan J."/>
            <person name="Zhang Y."/>
            <person name="Yu S."/>
            <person name="Liu X."/>
            <person name="Zhang Y."/>
            <person name="Hong G."/>
            <person name="Han B."/>
            <person name="Choisne N."/>
            <person name="Demange N."/>
            <person name="Orjeda G."/>
            <person name="Samain S."/>
            <person name="Cattolico L."/>
            <person name="Pelletier E."/>
            <person name="Couloux A."/>
            <person name="Segurens B."/>
            <person name="Wincker P."/>
            <person name="D'Hont A."/>
            <person name="Scarpelli C."/>
            <person name="Weissenbach J."/>
            <person name="Salanoubat M."/>
            <person name="Quetier F."/>
            <person name="Yu Y."/>
            <person name="Kim H.R."/>
            <person name="Rambo T."/>
            <person name="Currie J."/>
            <person name="Collura K."/>
            <person name="Luo M."/>
            <person name="Yang T."/>
            <person name="Ammiraju J.S.S."/>
            <person name="Engler F."/>
            <person name="Soderlund C."/>
            <person name="Wing R.A."/>
            <person name="Palmer L.E."/>
            <person name="de la Bastide M."/>
            <person name="Spiegel L."/>
            <person name="Nascimento L."/>
            <person name="Zutavern T."/>
            <person name="O'Shaughnessy A."/>
            <person name="Dike S."/>
            <person name="Dedhia N."/>
            <person name="Preston R."/>
            <person name="Balija V."/>
            <person name="McCombie W.R."/>
            <person name="Chow T."/>
            <person name="Chen H."/>
            <person name="Chung M."/>
            <person name="Chen C."/>
            <person name="Shaw J."/>
            <person name="Wu H."/>
            <person name="Hsiao K."/>
            <person name="Chao Y."/>
            <person name="Chu M."/>
            <person name="Cheng C."/>
            <person name="Hour A."/>
            <person name="Lee P."/>
            <person name="Lin S."/>
            <person name="Lin Y."/>
            <person name="Liou J."/>
            <person name="Liu S."/>
            <person name="Hsing Y."/>
            <person name="Raghuvanshi S."/>
            <person name="Mohanty A."/>
            <person name="Bharti A.K."/>
            <person name="Gaur A."/>
            <person name="Gupta V."/>
            <person name="Kumar D."/>
            <person name="Ravi V."/>
            <person name="Vij S."/>
            <person name="Kapur A."/>
            <person name="Khurana P."/>
            <person name="Khurana P."/>
            <person name="Khurana J.P."/>
            <person name="Tyagi A.K."/>
            <person name="Gaikwad K."/>
            <person name="Singh A."/>
            <person name="Dalal V."/>
            <person name="Srivastava S."/>
            <person name="Dixit A."/>
            <person name="Pal A.K."/>
            <person name="Ghazi I.A."/>
            <person name="Yadav M."/>
            <person name="Pandit A."/>
            <person name="Bhargava A."/>
            <person name="Sureshbabu K."/>
            <person name="Batra K."/>
            <person name="Sharma T.R."/>
            <person name="Mohapatra T."/>
            <person name="Singh N.K."/>
            <person name="Messing J."/>
            <person name="Nelson A.B."/>
            <person name="Fuks G."/>
            <person name="Kavchok S."/>
            <person name="Keizer G."/>
            <person name="Linton E."/>
            <person name="Llaca V."/>
            <person name="Song R."/>
            <person name="Tanyolac B."/>
            <person name="Young S."/>
            <person name="Ho-Il K."/>
            <person name="Hahn J.H."/>
            <person name="Sangsakoo G."/>
            <person name="Vanavichit A."/>
            <person name="de Mattos Luiz.A.T."/>
            <person name="Zimmer P.D."/>
            <person name="Malone G."/>
            <person name="Dellagostin O."/>
            <person name="de Oliveira A.C."/>
            <person name="Bevan M."/>
            <person name="Bancroft I."/>
            <person name="Minx P."/>
            <person name="Cordum H."/>
            <person name="Wilson R."/>
            <person name="Cheng Z."/>
            <person name="Jin W."/>
            <person name="Jiang J."/>
            <person name="Leong S.A."/>
            <person name="Iwama H."/>
            <person name="Gojobori T."/>
            <person name="Itoh T."/>
            <person name="Niimura Y."/>
            <person name="Fujii Y."/>
            <person name="Habara T."/>
            <person name="Sakai H."/>
            <person name="Sato Y."/>
            <person name="Wilson G."/>
            <person name="Kumar K."/>
            <person name="McCouch S."/>
            <person name="Juretic N."/>
            <person name="Hoen D."/>
            <person name="Wright S."/>
            <person name="Bruskiewich R."/>
            <person name="Bureau T."/>
            <person name="Miyao A."/>
            <person name="Hirochika H."/>
            <person name="Nishikawa T."/>
            <person name="Kadowaki K."/>
            <person name="Sugiura M."/>
            <person name="Burr B."/>
            <person name="Sasaki T."/>
        </authorList>
    </citation>
    <scope>NUCLEOTIDE SEQUENCE [LARGE SCALE GENOMIC DNA]</scope>
    <source>
        <strain evidence="3">cv. Nipponbare</strain>
    </source>
</reference>